<evidence type="ECO:0000256" key="2">
    <source>
        <dbReference type="SAM" id="Phobius"/>
    </source>
</evidence>
<keyword evidence="4" id="KW-1185">Reference proteome</keyword>
<accession>A0A1H5YKG7</accession>
<feature type="region of interest" description="Disordered" evidence="1">
    <location>
        <begin position="1"/>
        <end position="26"/>
    </location>
</feature>
<feature type="transmembrane region" description="Helical" evidence="2">
    <location>
        <begin position="202"/>
        <end position="231"/>
    </location>
</feature>
<evidence type="ECO:0000313" key="3">
    <source>
        <dbReference type="EMBL" id="SEG24007.1"/>
    </source>
</evidence>
<dbReference type="Proteomes" id="UP000236723">
    <property type="component" value="Unassembled WGS sequence"/>
</dbReference>
<evidence type="ECO:0000313" key="4">
    <source>
        <dbReference type="Proteomes" id="UP000236723"/>
    </source>
</evidence>
<feature type="transmembrane region" description="Helical" evidence="2">
    <location>
        <begin position="243"/>
        <end position="261"/>
    </location>
</feature>
<keyword evidence="2" id="KW-1133">Transmembrane helix</keyword>
<proteinExistence type="predicted"/>
<dbReference type="AlphaFoldDB" id="A0A1H5YKG7"/>
<organism evidence="3 4">
    <name type="scientific">Thermomonospora echinospora</name>
    <dbReference type="NCBI Taxonomy" id="1992"/>
    <lineage>
        <taxon>Bacteria</taxon>
        <taxon>Bacillati</taxon>
        <taxon>Actinomycetota</taxon>
        <taxon>Actinomycetes</taxon>
        <taxon>Streptosporangiales</taxon>
        <taxon>Thermomonosporaceae</taxon>
        <taxon>Thermomonospora</taxon>
    </lineage>
</organism>
<feature type="compositionally biased region" description="Basic and acidic residues" evidence="1">
    <location>
        <begin position="1"/>
        <end position="10"/>
    </location>
</feature>
<dbReference type="EMBL" id="FNVO01000004">
    <property type="protein sequence ID" value="SEG24007.1"/>
    <property type="molecule type" value="Genomic_DNA"/>
</dbReference>
<keyword evidence="2" id="KW-0812">Transmembrane</keyword>
<sequence>MVQGDDRLDDGGDPGWRTTGLPQDVPTLERGGSLLADGAHLGVVPVEQPLATAEPASAVGTDSTDSTGSIEVLVADDGLSSSFRLRGTWRERLPQETFDLAALEAISNAILKGANARFGSLRRSVFLPEGPPSDITFESSARTRSSEYRVTSDMTSPSNHREPSFNGNANRAPQWLQFFQHSTLAAVSVFVVSLAVSQPDQIPIAFVPVLAAAVAALGCSTICASAAVAALRNRNPQRALRTAFAVWIIGIASTIVAAVLVFLNAGASPALLAAVFAAPFNVFTKPPRRPAYQGGHKSGPH</sequence>
<feature type="compositionally biased region" description="Polar residues" evidence="1">
    <location>
        <begin position="136"/>
        <end position="158"/>
    </location>
</feature>
<protein>
    <submittedName>
        <fullName evidence="3">Uncharacterized protein</fullName>
    </submittedName>
</protein>
<name>A0A1H5YKG7_9ACTN</name>
<reference evidence="4" key="1">
    <citation type="submission" date="2016-10" db="EMBL/GenBank/DDBJ databases">
        <authorList>
            <person name="Varghese N."/>
            <person name="Submissions S."/>
        </authorList>
    </citation>
    <scope>NUCLEOTIDE SEQUENCE [LARGE SCALE GENOMIC DNA]</scope>
    <source>
        <strain evidence="4">DSM 43163</strain>
    </source>
</reference>
<evidence type="ECO:0000256" key="1">
    <source>
        <dbReference type="SAM" id="MobiDB-lite"/>
    </source>
</evidence>
<feature type="region of interest" description="Disordered" evidence="1">
    <location>
        <begin position="136"/>
        <end position="165"/>
    </location>
</feature>
<keyword evidence="2" id="KW-0472">Membrane</keyword>
<gene>
    <name evidence="3" type="ORF">SAMN04489712_10439</name>
</gene>